<proteinExistence type="predicted"/>
<dbReference type="InterPro" id="IPR001496">
    <property type="entry name" value="SOCS_box"/>
</dbReference>
<dbReference type="Proteomes" id="UP000308267">
    <property type="component" value="Unassembled WGS sequence"/>
</dbReference>
<sequence>MSRKLKLLSVKQRYRPKPKRPSKLKDVITFGMLVQAVKEDDFVFLDDSLTAYITKRHECIGESKSEERLLENALNWNARQCMTTLFNPPYNVKYRCIRDLFQAFAEDDIWKVGRVLPQIPKRFNNLRYHDNDCSLSTLLLRPLDVLRGLENSSLVQEITRPKRRAERSPPMAELCNLFFEVVFSTPAISSKLDALEHENTKSWHLLAPAEIKWLAHRSECIGFPQCLLQPDCAHCTDFVMQRTDLSSVIRLWTAHRFKSVGTSTDSASIDPPSLLVCCRVRIRIHLITLQERRPECPNYWELVNRLPLPQKLRDFLLFKELWPSGPPRYYFSDDDSSFSDGFASEERFFDDADSDIFDWTISN</sequence>
<dbReference type="AlphaFoldDB" id="A0A4S2MAR7"/>
<dbReference type="OrthoDB" id="6238096at2759"/>
<gene>
    <name evidence="2" type="ORF">CRM22_002719</name>
</gene>
<reference evidence="2 3" key="1">
    <citation type="journal article" date="2019" name="BMC Genomics">
        <title>New insights from Opisthorchis felineus genome: update on genomics of the epidemiologically important liver flukes.</title>
        <authorList>
            <person name="Ershov N.I."/>
            <person name="Mordvinov V.A."/>
            <person name="Prokhortchouk E.B."/>
            <person name="Pakharukova M.Y."/>
            <person name="Gunbin K.V."/>
            <person name="Ustyantsev K."/>
            <person name="Genaev M.A."/>
            <person name="Blinov A.G."/>
            <person name="Mazur A."/>
            <person name="Boulygina E."/>
            <person name="Tsygankova S."/>
            <person name="Khrameeva E."/>
            <person name="Chekanov N."/>
            <person name="Fan G."/>
            <person name="Xiao A."/>
            <person name="Zhang H."/>
            <person name="Xu X."/>
            <person name="Yang H."/>
            <person name="Solovyev V."/>
            <person name="Lee S.M."/>
            <person name="Liu X."/>
            <person name="Afonnikov D.A."/>
            <person name="Skryabin K.G."/>
        </authorList>
    </citation>
    <scope>NUCLEOTIDE SEQUENCE [LARGE SCALE GENOMIC DNA]</scope>
    <source>
        <strain evidence="2">AK-0245</strain>
        <tissue evidence="2">Whole organism</tissue>
    </source>
</reference>
<accession>A0A4S2MAR7</accession>
<protein>
    <recommendedName>
        <fullName evidence="1">SOCS box domain-containing protein</fullName>
    </recommendedName>
</protein>
<evidence type="ECO:0000259" key="1">
    <source>
        <dbReference type="PROSITE" id="PS50225"/>
    </source>
</evidence>
<organism evidence="2 3">
    <name type="scientific">Opisthorchis felineus</name>
    <dbReference type="NCBI Taxonomy" id="147828"/>
    <lineage>
        <taxon>Eukaryota</taxon>
        <taxon>Metazoa</taxon>
        <taxon>Spiralia</taxon>
        <taxon>Lophotrochozoa</taxon>
        <taxon>Platyhelminthes</taxon>
        <taxon>Trematoda</taxon>
        <taxon>Digenea</taxon>
        <taxon>Opisthorchiida</taxon>
        <taxon>Opisthorchiata</taxon>
        <taxon>Opisthorchiidae</taxon>
        <taxon>Opisthorchis</taxon>
    </lineage>
</organism>
<evidence type="ECO:0000313" key="3">
    <source>
        <dbReference type="Proteomes" id="UP000308267"/>
    </source>
</evidence>
<dbReference type="EMBL" id="SJOL01004722">
    <property type="protein sequence ID" value="TGZ71308.1"/>
    <property type="molecule type" value="Genomic_DNA"/>
</dbReference>
<keyword evidence="3" id="KW-1185">Reference proteome</keyword>
<comment type="caution">
    <text evidence="2">The sequence shown here is derived from an EMBL/GenBank/DDBJ whole genome shotgun (WGS) entry which is preliminary data.</text>
</comment>
<feature type="domain" description="SOCS box" evidence="1">
    <location>
        <begin position="270"/>
        <end position="316"/>
    </location>
</feature>
<name>A0A4S2MAR7_OPIFE</name>
<dbReference type="PROSITE" id="PS50225">
    <property type="entry name" value="SOCS"/>
    <property type="match status" value="1"/>
</dbReference>
<dbReference type="STRING" id="147828.A0A4S2MAR7"/>
<evidence type="ECO:0000313" key="2">
    <source>
        <dbReference type="EMBL" id="TGZ71308.1"/>
    </source>
</evidence>